<protein>
    <recommendedName>
        <fullName evidence="2">Tetratricopeptide repeat protein 38</fullName>
    </recommendedName>
</protein>
<feature type="compositionally biased region" description="Gly residues" evidence="5">
    <location>
        <begin position="386"/>
        <end position="400"/>
    </location>
</feature>
<evidence type="ECO:0000256" key="5">
    <source>
        <dbReference type="SAM" id="MobiDB-lite"/>
    </source>
</evidence>
<reference evidence="6" key="1">
    <citation type="submission" date="2023-06" db="EMBL/GenBank/DDBJ databases">
        <title>Reference genome for the Northern bat (Eptesicus nilssonii), a most northern bat species.</title>
        <authorList>
            <person name="Laine V.N."/>
            <person name="Pulliainen A.T."/>
            <person name="Lilley T.M."/>
        </authorList>
    </citation>
    <scope>NUCLEOTIDE SEQUENCE</scope>
    <source>
        <strain evidence="6">BLF_Eptnil</strain>
        <tissue evidence="6">Kidney</tissue>
    </source>
</reference>
<evidence type="ECO:0000256" key="2">
    <source>
        <dbReference type="ARBA" id="ARBA00019992"/>
    </source>
</evidence>
<sequence>MAVCPPLRDCQAWKDAGLPLSTPSNEACKLFDATLTQYVTWTNDKALGGIEGCLAKLKAADPTFAMGHAISNGLVLIGTGSSVRLDRELALAVKDMVEMSKAQPLTPRERLHVSAVEAFAKGNFPHACELWEQVLRDHPTDMLALKFSHDAYFYLGYQEQMRDSAARVYPFWTPGVPLSSYVKGIYSFGLMETNLYDQAEKLAKEALSVTPTDAWSVHTVAHIHEMKAEVKAGLDFMQRSEAHWKDSDMLACHNYWHWALYLIEKGEYEAALTIYDDHILPSLRASGAMLDVVDSCSMLYRLQMEGASSLLSPWSPPPRPPPPPPHGVPVGERWQDVLPVTREHSRDHILLFNDAHFLMASLGARDSRTTQELLTTLQEASEYAGPGPGASAGAAEGAGGEVPSDRELPGSSGRAGPRAERGAAVRDGQALRAPSRGRSPGENCQHRLARDVGLPLCQALVEAERGNPERVLELLLPIRYRVVRIGGSNAQVSHPAPRCAARSAGCPYRPPPQSVPESRWPSGGGVPPLAQSREPDLRVTFQRDVFSQLLIHAALQCTAGPHRNVARSLLMERDALKPGSPLTERLICKAAAVHLL</sequence>
<evidence type="ECO:0000256" key="4">
    <source>
        <dbReference type="ARBA" id="ARBA00022803"/>
    </source>
</evidence>
<dbReference type="PANTHER" id="PTHR16263">
    <property type="entry name" value="TETRATRICOPEPTIDE REPEAT PROTEIN 38"/>
    <property type="match status" value="1"/>
</dbReference>
<evidence type="ECO:0000256" key="1">
    <source>
        <dbReference type="ARBA" id="ARBA00005857"/>
    </source>
</evidence>
<feature type="region of interest" description="Disordered" evidence="5">
    <location>
        <begin position="382"/>
        <end position="444"/>
    </location>
</feature>
<evidence type="ECO:0000256" key="3">
    <source>
        <dbReference type="ARBA" id="ARBA00022737"/>
    </source>
</evidence>
<dbReference type="AlphaFoldDB" id="A0AA40HAG4"/>
<dbReference type="EMBL" id="JAULJE010000027">
    <property type="protein sequence ID" value="KAK1327624.1"/>
    <property type="molecule type" value="Genomic_DNA"/>
</dbReference>
<keyword evidence="7" id="KW-1185">Reference proteome</keyword>
<comment type="caution">
    <text evidence="6">The sequence shown here is derived from an EMBL/GenBank/DDBJ whole genome shotgun (WGS) entry which is preliminary data.</text>
</comment>
<evidence type="ECO:0000313" key="7">
    <source>
        <dbReference type="Proteomes" id="UP001177744"/>
    </source>
</evidence>
<organism evidence="6 7">
    <name type="scientific">Cnephaeus nilssonii</name>
    <name type="common">Northern bat</name>
    <name type="synonym">Eptesicus nilssonii</name>
    <dbReference type="NCBI Taxonomy" id="3371016"/>
    <lineage>
        <taxon>Eukaryota</taxon>
        <taxon>Metazoa</taxon>
        <taxon>Chordata</taxon>
        <taxon>Craniata</taxon>
        <taxon>Vertebrata</taxon>
        <taxon>Euteleostomi</taxon>
        <taxon>Mammalia</taxon>
        <taxon>Eutheria</taxon>
        <taxon>Laurasiatheria</taxon>
        <taxon>Chiroptera</taxon>
        <taxon>Yangochiroptera</taxon>
        <taxon>Vespertilionidae</taxon>
        <taxon>Cnephaeus</taxon>
    </lineage>
</organism>
<name>A0AA40HAG4_CNENI</name>
<dbReference type="InterPro" id="IPR011990">
    <property type="entry name" value="TPR-like_helical_dom_sf"/>
</dbReference>
<dbReference type="CDD" id="cd05804">
    <property type="entry name" value="StaR_like"/>
    <property type="match status" value="1"/>
</dbReference>
<comment type="similarity">
    <text evidence="1">Belongs to the TTC38 family.</text>
</comment>
<dbReference type="Gene3D" id="1.25.40.10">
    <property type="entry name" value="Tetratricopeptide repeat domain"/>
    <property type="match status" value="1"/>
</dbReference>
<feature type="compositionally biased region" description="Pro residues" evidence="5">
    <location>
        <begin position="314"/>
        <end position="327"/>
    </location>
</feature>
<gene>
    <name evidence="6" type="ORF">QTO34_012913</name>
</gene>
<feature type="region of interest" description="Disordered" evidence="5">
    <location>
        <begin position="310"/>
        <end position="332"/>
    </location>
</feature>
<keyword evidence="4" id="KW-0802">TPR repeat</keyword>
<dbReference type="InterPro" id="IPR033891">
    <property type="entry name" value="TTC38"/>
</dbReference>
<keyword evidence="3" id="KW-0677">Repeat</keyword>
<proteinExistence type="inferred from homology"/>
<dbReference type="Proteomes" id="UP001177744">
    <property type="component" value="Unassembled WGS sequence"/>
</dbReference>
<dbReference type="SUPFAM" id="SSF48452">
    <property type="entry name" value="TPR-like"/>
    <property type="match status" value="1"/>
</dbReference>
<accession>A0AA40HAG4</accession>
<feature type="region of interest" description="Disordered" evidence="5">
    <location>
        <begin position="507"/>
        <end position="532"/>
    </location>
</feature>
<dbReference type="PANTHER" id="PTHR16263:SF4">
    <property type="entry name" value="TETRATRICOPEPTIDE REPEAT PROTEIN 38"/>
    <property type="match status" value="1"/>
</dbReference>
<evidence type="ECO:0000313" key="6">
    <source>
        <dbReference type="EMBL" id="KAK1327624.1"/>
    </source>
</evidence>